<dbReference type="SMART" id="SM00320">
    <property type="entry name" value="WD40"/>
    <property type="match status" value="2"/>
</dbReference>
<dbReference type="SUPFAM" id="SSF50978">
    <property type="entry name" value="WD40 repeat-like"/>
    <property type="match status" value="1"/>
</dbReference>
<dbReference type="GeneID" id="64858848"/>
<dbReference type="RefSeq" id="XP_041407631.1">
    <property type="nucleotide sequence ID" value="XM_041551697.1"/>
</dbReference>
<evidence type="ECO:0000256" key="4">
    <source>
        <dbReference type="SAM" id="MobiDB-lite"/>
    </source>
</evidence>
<reference evidence="5 6" key="1">
    <citation type="submission" date="2020-05" db="EMBL/GenBank/DDBJ databases">
        <authorList>
            <person name="Casaregola S."/>
            <person name="Devillers H."/>
            <person name="Grondin C."/>
        </authorList>
    </citation>
    <scope>NUCLEOTIDE SEQUENCE [LARGE SCALE GENOMIC DNA]</scope>
    <source>
        <strain evidence="5 6">CLIB 1767</strain>
    </source>
</reference>
<dbReference type="GO" id="GO:0005737">
    <property type="term" value="C:cytoplasm"/>
    <property type="evidence" value="ECO:0007669"/>
    <property type="project" value="UniProtKB-ARBA"/>
</dbReference>
<dbReference type="InterPro" id="IPR036322">
    <property type="entry name" value="WD40_repeat_dom_sf"/>
</dbReference>
<proteinExistence type="inferred from homology"/>
<dbReference type="OrthoDB" id="1667587at2759"/>
<dbReference type="AlphaFoldDB" id="A0A8H2ZL43"/>
<dbReference type="PANTHER" id="PTHR11227">
    <property type="entry name" value="WD-REPEAT PROTEIN INTERACTING WITH PHOSPHOINOSIDES WIPI -RELATED"/>
    <property type="match status" value="1"/>
</dbReference>
<accession>A0A8H2ZL43</accession>
<evidence type="ECO:0000256" key="2">
    <source>
        <dbReference type="ARBA" id="ARBA00022737"/>
    </source>
</evidence>
<dbReference type="Pfam" id="PF21032">
    <property type="entry name" value="PROPPIN"/>
    <property type="match status" value="2"/>
</dbReference>
<dbReference type="InterPro" id="IPR001680">
    <property type="entry name" value="WD40_rpt"/>
</dbReference>
<keyword evidence="6" id="KW-1185">Reference proteome</keyword>
<gene>
    <name evidence="5" type="ORF">KABA2_07S04488</name>
</gene>
<protein>
    <submittedName>
        <fullName evidence="5">Similar to Saccharomyces cerevisiae YPL100W ATG21 Phosphoinositide binding protein required for vesicle formation in the cytoplasm-to-vacuole targeting (Cvt) pathway</fullName>
    </submittedName>
</protein>
<evidence type="ECO:0000256" key="1">
    <source>
        <dbReference type="ARBA" id="ARBA00022574"/>
    </source>
</evidence>
<evidence type="ECO:0000256" key="3">
    <source>
        <dbReference type="ARBA" id="ARBA00025740"/>
    </source>
</evidence>
<organism evidence="5 6">
    <name type="scientific">Maudiozyma barnettii</name>
    <dbReference type="NCBI Taxonomy" id="61262"/>
    <lineage>
        <taxon>Eukaryota</taxon>
        <taxon>Fungi</taxon>
        <taxon>Dikarya</taxon>
        <taxon>Ascomycota</taxon>
        <taxon>Saccharomycotina</taxon>
        <taxon>Saccharomycetes</taxon>
        <taxon>Saccharomycetales</taxon>
        <taxon>Saccharomycetaceae</taxon>
        <taxon>Maudiozyma</taxon>
    </lineage>
</organism>
<dbReference type="EMBL" id="CAEFZW010000007">
    <property type="protein sequence ID" value="CAB4255787.1"/>
    <property type="molecule type" value="Genomic_DNA"/>
</dbReference>
<comment type="caution">
    <text evidence="5">The sequence shown here is derived from an EMBL/GenBank/DDBJ whole genome shotgun (WGS) entry which is preliminary data.</text>
</comment>
<feature type="compositionally biased region" description="Low complexity" evidence="4">
    <location>
        <begin position="44"/>
        <end position="57"/>
    </location>
</feature>
<keyword evidence="2" id="KW-0677">Repeat</keyword>
<dbReference type="InterPro" id="IPR048720">
    <property type="entry name" value="PROPPIN"/>
</dbReference>
<dbReference type="Proteomes" id="UP000644660">
    <property type="component" value="Unassembled WGS sequence"/>
</dbReference>
<keyword evidence="1" id="KW-0853">WD repeat</keyword>
<name>A0A8H2ZL43_9SACH</name>
<evidence type="ECO:0000313" key="5">
    <source>
        <dbReference type="EMBL" id="CAB4255787.1"/>
    </source>
</evidence>
<dbReference type="Gene3D" id="2.130.10.10">
    <property type="entry name" value="YVTN repeat-like/Quinoprotein amine dehydrogenase"/>
    <property type="match status" value="1"/>
</dbReference>
<dbReference type="InterPro" id="IPR015943">
    <property type="entry name" value="WD40/YVTN_repeat-like_dom_sf"/>
</dbReference>
<evidence type="ECO:0000313" key="6">
    <source>
        <dbReference type="Proteomes" id="UP000644660"/>
    </source>
</evidence>
<sequence>MKILQFNQDATCCVVSPSDNMVNIYNCDPFGKCFEFNTRNDNNNNTENTSGESNSNNMTLGGTGDDEGNAIDHIKQNNINQSITNDDSFVVEMLFSTSLVAICDRNQGPIKSKRLKIVNTKRKSIICELVFPHEIVDVAMNRKRMCILLENDQIIIYDISCMKPLETIDLWENPKLSTTNGTTDSTDDSQRNVTQLQVNDYSKKRRNSLTSKIRPRIVLSNDDRSILCYTSFSMSNSKSGSYLINDIVVYDALNIKPINYINNVHKGNISCLAINNDGKLLATASEKGTIVRVFSTGIDVDFSSGKQLQYEFRRGTRPSNIYQLIFNKTSTLVGCVGDTDTIHLFSLTQTSMDNDISVQDNVTPAHVEQENNDISTSSLSSGIKNSTERPKQFANFLSKKIKASISNKSISRDFVHIKVEENAKYCIGFPNEYPKEIYVIGNDGLFLIYAIPTNPGECVLSKSSKFE</sequence>
<feature type="region of interest" description="Disordered" evidence="4">
    <location>
        <begin position="44"/>
        <end position="67"/>
    </location>
</feature>
<comment type="similarity">
    <text evidence="3">Belongs to the WD repeat PROPPIN family.</text>
</comment>